<dbReference type="RefSeq" id="XP_018134408.1">
    <property type="nucleotide sequence ID" value="XM_018270623.2"/>
</dbReference>
<organism evidence="3 4">
    <name type="scientific">Pseudogymnoascus verrucosus</name>
    <dbReference type="NCBI Taxonomy" id="342668"/>
    <lineage>
        <taxon>Eukaryota</taxon>
        <taxon>Fungi</taxon>
        <taxon>Dikarya</taxon>
        <taxon>Ascomycota</taxon>
        <taxon>Pezizomycotina</taxon>
        <taxon>Leotiomycetes</taxon>
        <taxon>Thelebolales</taxon>
        <taxon>Thelebolaceae</taxon>
        <taxon>Pseudogymnoascus</taxon>
    </lineage>
</organism>
<keyword evidence="1" id="KW-1133">Transmembrane helix</keyword>
<feature type="transmembrane region" description="Helical" evidence="1">
    <location>
        <begin position="70"/>
        <end position="90"/>
    </location>
</feature>
<dbReference type="Proteomes" id="UP000091956">
    <property type="component" value="Unassembled WGS sequence"/>
</dbReference>
<dbReference type="Pfam" id="PF24800">
    <property type="entry name" value="DUF7702"/>
    <property type="match status" value="2"/>
</dbReference>
<feature type="domain" description="DUF7702" evidence="2">
    <location>
        <begin position="6"/>
        <end position="97"/>
    </location>
</feature>
<evidence type="ECO:0000256" key="1">
    <source>
        <dbReference type="SAM" id="Phobius"/>
    </source>
</evidence>
<feature type="transmembrane region" description="Helical" evidence="1">
    <location>
        <begin position="139"/>
        <end position="158"/>
    </location>
</feature>
<evidence type="ECO:0000313" key="3">
    <source>
        <dbReference type="EMBL" id="OBU00676.1"/>
    </source>
</evidence>
<sequence>MGPSQKVIAIIELCVYVPIFFLAAFVVFRHGFRRQLGWIYLVIFCGVRCAGAGFRIASEANPNNETDQEWSAILQSVGLSPLLMATLGLLKRITDEVSLTIPSNSSSGYMNSLASVGAIGKVSGIITKRATAISRRSRIIQIAQLPTTIALILCIVGGTDEASSDPSSRSDGPKYFKIGIAIFIIVYLLLVFLTLITARDVHRAPAGERRVYIAVAVALPFIAVRLLWSILSVFTTFKSFSAVGGNTVVELCMALVEEFVVVVMYTIVGLTISK</sequence>
<dbReference type="PANTHER" id="PTHR42109:SF2">
    <property type="entry name" value="INTEGRAL MEMBRANE PROTEIN"/>
    <property type="match status" value="1"/>
</dbReference>
<feature type="transmembrane region" description="Helical" evidence="1">
    <location>
        <begin position="38"/>
        <end position="58"/>
    </location>
</feature>
<evidence type="ECO:0000259" key="2">
    <source>
        <dbReference type="Pfam" id="PF24800"/>
    </source>
</evidence>
<keyword evidence="1" id="KW-0812">Transmembrane</keyword>
<feature type="domain" description="DUF7702" evidence="2">
    <location>
        <begin position="113"/>
        <end position="273"/>
    </location>
</feature>
<dbReference type="PANTHER" id="PTHR42109">
    <property type="entry name" value="UNPLACED GENOMIC SCAFFOLD UM_SCAF_CONTIG_1.265, WHOLE GENOME SHOTGUN SEQUENCE"/>
    <property type="match status" value="1"/>
</dbReference>
<dbReference type="STRING" id="342668.A0A1B8GXX3"/>
<feature type="transmembrane region" description="Helical" evidence="1">
    <location>
        <begin position="210"/>
        <end position="228"/>
    </location>
</feature>
<name>A0A1B8GXX3_9PEZI</name>
<dbReference type="AlphaFoldDB" id="A0A1B8GXX3"/>
<reference evidence="4" key="2">
    <citation type="journal article" date="2018" name="Nat. Commun.">
        <title>Extreme sensitivity to ultraviolet light in the fungal pathogen causing white-nose syndrome of bats.</title>
        <authorList>
            <person name="Palmer J.M."/>
            <person name="Drees K.P."/>
            <person name="Foster J.T."/>
            <person name="Lindner D.L."/>
        </authorList>
    </citation>
    <scope>NUCLEOTIDE SEQUENCE [LARGE SCALE GENOMIC DNA]</scope>
    <source>
        <strain evidence="4">UAMH 10579</strain>
    </source>
</reference>
<evidence type="ECO:0000313" key="4">
    <source>
        <dbReference type="Proteomes" id="UP000091956"/>
    </source>
</evidence>
<gene>
    <name evidence="3" type="ORF">VE01_01096</name>
</gene>
<protein>
    <recommendedName>
        <fullName evidence="2">DUF7702 domain-containing protein</fullName>
    </recommendedName>
</protein>
<feature type="transmembrane region" description="Helical" evidence="1">
    <location>
        <begin position="248"/>
        <end position="272"/>
    </location>
</feature>
<keyword evidence="1" id="KW-0472">Membrane</keyword>
<dbReference type="OrthoDB" id="2560628at2759"/>
<accession>A0A1B8GXX3</accession>
<feature type="transmembrane region" description="Helical" evidence="1">
    <location>
        <begin position="6"/>
        <end position="26"/>
    </location>
</feature>
<feature type="transmembrane region" description="Helical" evidence="1">
    <location>
        <begin position="178"/>
        <end position="198"/>
    </location>
</feature>
<keyword evidence="4" id="KW-1185">Reference proteome</keyword>
<dbReference type="GeneID" id="28834482"/>
<dbReference type="EMBL" id="KV460208">
    <property type="protein sequence ID" value="OBU00676.1"/>
    <property type="molecule type" value="Genomic_DNA"/>
</dbReference>
<dbReference type="InterPro" id="IPR056119">
    <property type="entry name" value="DUF7702"/>
</dbReference>
<reference evidence="3 4" key="1">
    <citation type="submission" date="2016-03" db="EMBL/GenBank/DDBJ databases">
        <title>Comparative genomics of Pseudogymnoascus destructans, the fungus causing white-nose syndrome of bats.</title>
        <authorList>
            <person name="Palmer J.M."/>
            <person name="Drees K.P."/>
            <person name="Foster J.T."/>
            <person name="Lindner D.L."/>
        </authorList>
    </citation>
    <scope>NUCLEOTIDE SEQUENCE [LARGE SCALE GENOMIC DNA]</scope>
    <source>
        <strain evidence="3 4">UAMH 10579</strain>
    </source>
</reference>
<proteinExistence type="predicted"/>